<evidence type="ECO:0000313" key="2">
    <source>
        <dbReference type="EMBL" id="JAG17241.1"/>
    </source>
</evidence>
<proteinExistence type="predicted"/>
<reference evidence="2" key="1">
    <citation type="journal article" date="2014" name="PLoS ONE">
        <title>Transcriptome-Based Identification of ABC Transporters in the Western Tarnished Plant Bug Lygus hesperus.</title>
        <authorList>
            <person name="Hull J.J."/>
            <person name="Chaney K."/>
            <person name="Geib S.M."/>
            <person name="Fabrick J.A."/>
            <person name="Brent C.S."/>
            <person name="Walsh D."/>
            <person name="Lavine L.C."/>
        </authorList>
    </citation>
    <scope>NUCLEOTIDE SEQUENCE</scope>
</reference>
<feature type="transmembrane region" description="Helical" evidence="1">
    <location>
        <begin position="39"/>
        <end position="59"/>
    </location>
</feature>
<keyword evidence="1" id="KW-0472">Membrane</keyword>
<name>A0A0A9XC75_LYGHE</name>
<keyword evidence="1" id="KW-0812">Transmembrane</keyword>
<accession>A0A0A9XC75</accession>
<keyword evidence="1" id="KW-1133">Transmembrane helix</keyword>
<gene>
    <name evidence="2" type="ORF">CM83_33695</name>
</gene>
<sequence length="276" mass="31835">DGQRQTVTQVLTFMYSRALILSPKIHVQMAVYARTKIHYLSLTMVLISMVFFCVFQSVVAKGKTPSTQAIAKTLEKNYFQCKGDLKAMNEQNAIIEKQIKKRDLKILGLLKDKKSLSACNEKFSELLGKLNVTKNTIVQECPTDNLRSQIKIVSSNIVYQLLAEQDSALVRYNKLVRKMEGDIYHNMMATNIGPKLTEYDCSVIKERGREGVNHTLDILKQKKWPVDQYKKLKDEQRMGKECKAEEELRPDPRTCFMERGDVWVCEETYEFCIGEE</sequence>
<protein>
    <submittedName>
        <fullName evidence="2">Uncharacterized protein</fullName>
    </submittedName>
</protein>
<dbReference type="AlphaFoldDB" id="A0A0A9XC75"/>
<feature type="non-terminal residue" evidence="2">
    <location>
        <position position="1"/>
    </location>
</feature>
<organism evidence="2">
    <name type="scientific">Lygus hesperus</name>
    <name type="common">Western plant bug</name>
    <dbReference type="NCBI Taxonomy" id="30085"/>
    <lineage>
        <taxon>Eukaryota</taxon>
        <taxon>Metazoa</taxon>
        <taxon>Ecdysozoa</taxon>
        <taxon>Arthropoda</taxon>
        <taxon>Hexapoda</taxon>
        <taxon>Insecta</taxon>
        <taxon>Pterygota</taxon>
        <taxon>Neoptera</taxon>
        <taxon>Paraneoptera</taxon>
        <taxon>Hemiptera</taxon>
        <taxon>Heteroptera</taxon>
        <taxon>Panheteroptera</taxon>
        <taxon>Cimicomorpha</taxon>
        <taxon>Miridae</taxon>
        <taxon>Mirini</taxon>
        <taxon>Lygus</taxon>
    </lineage>
</organism>
<evidence type="ECO:0000256" key="1">
    <source>
        <dbReference type="SAM" id="Phobius"/>
    </source>
</evidence>
<reference evidence="2" key="2">
    <citation type="submission" date="2014-07" db="EMBL/GenBank/DDBJ databases">
        <authorList>
            <person name="Hull J."/>
        </authorList>
    </citation>
    <scope>NUCLEOTIDE SEQUENCE</scope>
</reference>
<dbReference type="EMBL" id="GBHO01026363">
    <property type="protein sequence ID" value="JAG17241.1"/>
    <property type="molecule type" value="Transcribed_RNA"/>
</dbReference>